<dbReference type="InterPro" id="IPR023405">
    <property type="entry name" value="Topo_IA_core_domain"/>
</dbReference>
<dbReference type="InterPro" id="IPR006171">
    <property type="entry name" value="TOPRIM_dom"/>
</dbReference>
<keyword evidence="7 10" id="KW-0799">Topoisomerase</keyword>
<dbReference type="SMART" id="SM00437">
    <property type="entry name" value="TOP1Ac"/>
    <property type="match status" value="1"/>
</dbReference>
<comment type="function">
    <text evidence="10">Releases the supercoiling and torsional tension of DNA, which is introduced during the DNA replication and transcription, by transiently cleaving and rejoining one strand of the DNA duplex. Introduces a single-strand break via transesterification at a target site in duplex DNA. The scissile phosphodiester is attacked by the catalytic tyrosine of the enzyme, resulting in the formation of a DNA-(5'-phosphotyrosyl)-enzyme intermediate and the expulsion of a 3'-OH DNA strand. The free DNA strand then undergoes passage around the unbroken strand, thus removing DNA supercoils. Finally, in the religation step, the DNA 3'-OH attacks the covalent intermediate to expel the active-site tyrosine and restore the DNA phosphodiester backbone.</text>
</comment>
<evidence type="ECO:0000256" key="6">
    <source>
        <dbReference type="ARBA" id="ARBA00022842"/>
    </source>
</evidence>
<dbReference type="InterPro" id="IPR013498">
    <property type="entry name" value="Topo_IA_Znf"/>
</dbReference>
<dbReference type="Gene3D" id="3.30.65.10">
    <property type="entry name" value="Bacterial Topoisomerase I, domain 1"/>
    <property type="match status" value="1"/>
</dbReference>
<comment type="catalytic activity">
    <reaction evidence="1 10">
        <text>ATP-independent breakage of single-stranded DNA, followed by passage and rejoining.</text>
        <dbReference type="EC" id="5.6.2.1"/>
    </reaction>
</comment>
<dbReference type="Pfam" id="PF01751">
    <property type="entry name" value="Toprim"/>
    <property type="match status" value="1"/>
</dbReference>
<feature type="domain" description="Toprim" evidence="11">
    <location>
        <begin position="2"/>
        <end position="113"/>
    </location>
</feature>
<evidence type="ECO:0000256" key="5">
    <source>
        <dbReference type="ARBA" id="ARBA00022833"/>
    </source>
</evidence>
<dbReference type="PROSITE" id="PS52039">
    <property type="entry name" value="TOPO_IA_2"/>
    <property type="match status" value="1"/>
</dbReference>
<comment type="caution">
    <text evidence="10">Lacks conserved residue(s) required for the propagation of feature annotation.</text>
</comment>
<dbReference type="InterPro" id="IPR003601">
    <property type="entry name" value="Topo_IA_2"/>
</dbReference>
<evidence type="ECO:0000256" key="8">
    <source>
        <dbReference type="ARBA" id="ARBA00023125"/>
    </source>
</evidence>
<dbReference type="Proteomes" id="UP001314181">
    <property type="component" value="Unassembled WGS sequence"/>
</dbReference>
<dbReference type="InterPro" id="IPR013497">
    <property type="entry name" value="Topo_IA_cen"/>
</dbReference>
<comment type="similarity">
    <text evidence="2 10">Belongs to the type IA topoisomerase family.</text>
</comment>
<dbReference type="InterPro" id="IPR003602">
    <property type="entry name" value="Topo_IA_DNA-bd_dom"/>
</dbReference>
<keyword evidence="4" id="KW-0863">Zinc-finger</keyword>
<dbReference type="InterPro" id="IPR013824">
    <property type="entry name" value="Topo_IA_cen_sub1"/>
</dbReference>
<feature type="active site" description="O-(5'-phospho-DNA)-tyrosine intermediate" evidence="10">
    <location>
        <position position="306"/>
    </location>
</feature>
<keyword evidence="6" id="KW-0460">Magnesium</keyword>
<proteinExistence type="inferred from homology"/>
<evidence type="ECO:0000313" key="13">
    <source>
        <dbReference type="EMBL" id="CAK8163476.1"/>
    </source>
</evidence>
<dbReference type="InterPro" id="IPR023406">
    <property type="entry name" value="Topo_IA_AS"/>
</dbReference>
<dbReference type="PROSITE" id="PS00396">
    <property type="entry name" value="TOPO_IA_1"/>
    <property type="match status" value="1"/>
</dbReference>
<feature type="region of interest" description="Interaction with DNA" evidence="10">
    <location>
        <begin position="167"/>
        <end position="172"/>
    </location>
</feature>
<dbReference type="InterPro" id="IPR013826">
    <property type="entry name" value="Topo_IA_cen_sub3"/>
</dbReference>
<feature type="site" description="Interaction with DNA" evidence="10">
    <location>
        <position position="308"/>
    </location>
</feature>
<dbReference type="InterPro" id="IPR013825">
    <property type="entry name" value="Topo_IA_cen_sub2"/>
</dbReference>
<dbReference type="InterPro" id="IPR034149">
    <property type="entry name" value="TOPRIM_TopoI"/>
</dbReference>
<dbReference type="SUPFAM" id="SSF56712">
    <property type="entry name" value="Prokaryotic type I DNA topoisomerase"/>
    <property type="match status" value="1"/>
</dbReference>
<feature type="site" description="Interaction with DNA" evidence="10">
    <location>
        <position position="495"/>
    </location>
</feature>
<dbReference type="Gene3D" id="1.10.460.10">
    <property type="entry name" value="Topoisomerase I, domain 2"/>
    <property type="match status" value="1"/>
</dbReference>
<evidence type="ECO:0000256" key="7">
    <source>
        <dbReference type="ARBA" id="ARBA00023029"/>
    </source>
</evidence>
<dbReference type="SUPFAM" id="SSF57783">
    <property type="entry name" value="Zinc beta-ribbon"/>
    <property type="match status" value="1"/>
</dbReference>
<feature type="site" description="Interaction with DNA" evidence="10">
    <location>
        <position position="144"/>
    </location>
</feature>
<evidence type="ECO:0000313" key="14">
    <source>
        <dbReference type="Proteomes" id="UP001314181"/>
    </source>
</evidence>
<organism evidence="13 14">
    <name type="scientific">Candidatus Xenohaliotis californiensis</name>
    <dbReference type="NCBI Taxonomy" id="84677"/>
    <lineage>
        <taxon>Bacteria</taxon>
        <taxon>Pseudomonadati</taxon>
        <taxon>Pseudomonadota</taxon>
        <taxon>Alphaproteobacteria</taxon>
        <taxon>Rickettsiales</taxon>
        <taxon>Anaplasmataceae</taxon>
        <taxon>Candidatus Xenohaliotis</taxon>
    </lineage>
</organism>
<keyword evidence="8 10" id="KW-0238">DNA-binding</keyword>
<dbReference type="NCBIfam" id="TIGR01051">
    <property type="entry name" value="topA_bact"/>
    <property type="match status" value="1"/>
</dbReference>
<feature type="domain" description="Topo IA-type catalytic" evidence="12">
    <location>
        <begin position="133"/>
        <end position="563"/>
    </location>
</feature>
<protein>
    <recommendedName>
        <fullName evidence="10">DNA topoisomerase 1</fullName>
        <ecNumber evidence="10">5.6.2.1</ecNumber>
    </recommendedName>
    <alternativeName>
        <fullName evidence="10">DNA topoisomerase I</fullName>
    </alternativeName>
</protein>
<dbReference type="InterPro" id="IPR005733">
    <property type="entry name" value="TopoI_bac-type"/>
</dbReference>
<evidence type="ECO:0000256" key="4">
    <source>
        <dbReference type="ARBA" id="ARBA00022771"/>
    </source>
</evidence>
<sequence>MKNIVVVESPTKAKTIERYLGKDFHVVASFGHIRELPSKKDSIDINNNFKMHYEITSHAEKHIKNITNAIKNATTIYLATDPDREGESISWHIIDELQLRNKIKPETIVHRICFNEITKNAIKNAIQKPQIINMDLVYAQQARRALDYLVGFQISPILWRKLPGSRSAGRVQSAALRLVCERESEIEKFKQEEYWDIFGNFKTIKKEQVLYATLIKINGKKLEKMSIKTQDMANDILTALNKETFTIGEVKKKSMKRNPYPPFITSTLQQEASNMLNMSPKKTMLIAQKLYEGVEIDGANIGLITYMRTDGTYISKDAVNDMFKFIQESYGNHYLPIKPRVYANKVKNAQEAHEAIRPTSISRTPEDLKIHLDADQFKIYNIIWCRALASQMKEAIFDQTIVSIVDKDNNIEFRCHGSIMSFDGFYKIYRHNEKNNIIPDVSLGEKCINEKLEKKQHFTQPPPRYTDASIIKTLEEFGIGRPSTYATIVSILQDRKYISVQKRKINPTMLGRLVNAFLILFFTKYIAYDFTAKLEEFLDEISNGKKSWLVFLQEFWHEFSPMIEITGQQSRQEVISAIEKLLKHVIFPKKESGEVENLCPKCKNGKLQLKLGKFGGFVGCSKYPECKFIQNISQITAQEQADDEYPKILEEKTDSSISLKKGPYGFYIQLDSKDLDKPKRISISSPQTIDLQYAKNLLSLPKFIGELNNEKIYLDKKKYGFFIKYGEKNYSIKDSNPFKISIPEIQKIIQAEDKKQANEKTRRKSPKKS</sequence>
<dbReference type="InterPro" id="IPR028612">
    <property type="entry name" value="Topoisom_1_IA"/>
</dbReference>
<dbReference type="PANTHER" id="PTHR42785">
    <property type="entry name" value="DNA TOPOISOMERASE, TYPE IA, CORE"/>
    <property type="match status" value="1"/>
</dbReference>
<dbReference type="CDD" id="cd00186">
    <property type="entry name" value="TOP1Ac"/>
    <property type="match status" value="1"/>
</dbReference>
<dbReference type="InterPro" id="IPR000380">
    <property type="entry name" value="Topo_IA"/>
</dbReference>
<dbReference type="PROSITE" id="PS50880">
    <property type="entry name" value="TOPRIM"/>
    <property type="match status" value="1"/>
</dbReference>
<dbReference type="Pfam" id="PF01131">
    <property type="entry name" value="Topoisom_bac"/>
    <property type="match status" value="1"/>
</dbReference>
<dbReference type="EMBL" id="CAWVOK010000032">
    <property type="protein sequence ID" value="CAK8163476.1"/>
    <property type="molecule type" value="Genomic_DNA"/>
</dbReference>
<dbReference type="RefSeq" id="WP_338364704.1">
    <property type="nucleotide sequence ID" value="NZ_CAWVOK010000032.1"/>
</dbReference>
<keyword evidence="3" id="KW-0479">Metal-binding</keyword>
<reference evidence="13 14" key="1">
    <citation type="submission" date="2024-01" db="EMBL/GenBank/DDBJ databases">
        <authorList>
            <person name="Kunselman E."/>
        </authorList>
    </citation>
    <scope>NUCLEOTIDE SEQUENCE [LARGE SCALE GENOMIC DNA]</scope>
    <source>
        <strain evidence="13">2 abalone samples</strain>
    </source>
</reference>
<dbReference type="PRINTS" id="PR00417">
    <property type="entry name" value="PRTPISMRASEI"/>
</dbReference>
<evidence type="ECO:0000259" key="12">
    <source>
        <dbReference type="PROSITE" id="PS52039"/>
    </source>
</evidence>
<evidence type="ECO:0000256" key="3">
    <source>
        <dbReference type="ARBA" id="ARBA00022723"/>
    </source>
</evidence>
<dbReference type="GO" id="GO:0003917">
    <property type="term" value="F:DNA topoisomerase type I (single strand cut, ATP-independent) activity"/>
    <property type="evidence" value="ECO:0007669"/>
    <property type="project" value="UniProtKB-EC"/>
</dbReference>
<evidence type="ECO:0000256" key="10">
    <source>
        <dbReference type="HAMAP-Rule" id="MF_00952"/>
    </source>
</evidence>
<feature type="site" description="Interaction with DNA" evidence="10">
    <location>
        <position position="32"/>
    </location>
</feature>
<keyword evidence="14" id="KW-1185">Reference proteome</keyword>
<comment type="caution">
    <text evidence="13">The sequence shown here is derived from an EMBL/GenBank/DDBJ whole genome shotgun (WGS) entry which is preliminary data.</text>
</comment>
<dbReference type="CDD" id="cd03363">
    <property type="entry name" value="TOPRIM_TopoIA_TopoI"/>
    <property type="match status" value="1"/>
</dbReference>
<dbReference type="Gene3D" id="2.70.20.10">
    <property type="entry name" value="Topoisomerase I, domain 3"/>
    <property type="match status" value="1"/>
</dbReference>
<feature type="site" description="Interaction with DNA" evidence="10">
    <location>
        <position position="147"/>
    </location>
</feature>
<comment type="subunit">
    <text evidence="10">Monomer.</text>
</comment>
<evidence type="ECO:0000256" key="2">
    <source>
        <dbReference type="ARBA" id="ARBA00009446"/>
    </source>
</evidence>
<keyword evidence="9 10" id="KW-0413">Isomerase</keyword>
<dbReference type="Gene3D" id="1.10.290.10">
    <property type="entry name" value="Topoisomerase I, domain 4"/>
    <property type="match status" value="1"/>
</dbReference>
<name>A0ABP0EWQ5_9RICK</name>
<dbReference type="Pfam" id="PF01396">
    <property type="entry name" value="Zn_ribbon_Top1"/>
    <property type="match status" value="1"/>
</dbReference>
<dbReference type="SMART" id="SM00436">
    <property type="entry name" value="TOP1Bc"/>
    <property type="match status" value="1"/>
</dbReference>
<dbReference type="EC" id="5.6.2.1" evidence="10"/>
<keyword evidence="5" id="KW-0862">Zinc</keyword>
<evidence type="ECO:0000259" key="11">
    <source>
        <dbReference type="PROSITE" id="PS50880"/>
    </source>
</evidence>
<gene>
    <name evidence="10 13" type="primary">topA</name>
    <name evidence="13" type="ORF">CAXC1_60014</name>
</gene>
<accession>A0ABP0EWQ5</accession>
<dbReference type="Gene3D" id="3.40.50.140">
    <property type="match status" value="1"/>
</dbReference>
<evidence type="ECO:0000256" key="1">
    <source>
        <dbReference type="ARBA" id="ARBA00000213"/>
    </source>
</evidence>
<dbReference type="HAMAP" id="MF_00952">
    <property type="entry name" value="Topoisom_1_prok"/>
    <property type="match status" value="1"/>
</dbReference>
<feature type="site" description="Interaction with DNA" evidence="10">
    <location>
        <position position="159"/>
    </location>
</feature>
<evidence type="ECO:0000256" key="9">
    <source>
        <dbReference type="ARBA" id="ARBA00023235"/>
    </source>
</evidence>
<dbReference type="PANTHER" id="PTHR42785:SF1">
    <property type="entry name" value="DNA TOPOISOMERASE"/>
    <property type="match status" value="1"/>
</dbReference>
<dbReference type="SMART" id="SM00493">
    <property type="entry name" value="TOPRIM"/>
    <property type="match status" value="1"/>
</dbReference>
<feature type="site" description="Interaction with DNA" evidence="10">
    <location>
        <position position="143"/>
    </location>
</feature>